<accession>A0A5B9IKN8</accession>
<organism evidence="4">
    <name type="scientific">Cafileria marina</name>
    <dbReference type="NCBI Taxonomy" id="2557541"/>
    <lineage>
        <taxon>Eukaryota</taxon>
        <taxon>Sar</taxon>
        <taxon>Stramenopiles</taxon>
        <taxon>Bigyra</taxon>
        <taxon>Opalozoa</taxon>
        <taxon>Bicosoecida</taxon>
        <taxon>Cafileria</taxon>
    </lineage>
</organism>
<dbReference type="GO" id="GO:0003735">
    <property type="term" value="F:structural constituent of ribosome"/>
    <property type="evidence" value="ECO:0007669"/>
    <property type="project" value="InterPro"/>
</dbReference>
<sequence>MKNIYWKNKNNRYLYKSIEKKRLVLKKVHEELELNKKIRTKSFYYIKNINRRSSISSINNRCLLTNRGRSVYKKFKLSRLMFRDLALKGLLVGVKKSSW</sequence>
<reference evidence="4" key="1">
    <citation type="journal article" date="2019" name="Microorganisms">
        <title>Morphology, Ultrastructure, and Mitochondrial Genome of the Marine Non-Photosynthetic Bicosoecid Cafileria marina Gen. et sp. nov.</title>
        <authorList>
            <person name="Jirsova D."/>
            <person name="Fussy Z."/>
            <person name="Richtova J."/>
            <person name="Gruber A."/>
            <person name="Obornik M."/>
        </authorList>
    </citation>
    <scope>NUCLEOTIDE SEQUENCE</scope>
    <source>
        <strain evidence="4">Kf007</strain>
    </source>
</reference>
<dbReference type="InterPro" id="IPR001209">
    <property type="entry name" value="Ribosomal_uS14"/>
</dbReference>
<dbReference type="SUPFAM" id="SSF57716">
    <property type="entry name" value="Glucocorticoid receptor-like (DNA-binding domain)"/>
    <property type="match status" value="1"/>
</dbReference>
<dbReference type="PANTHER" id="PTHR19836">
    <property type="entry name" value="30S RIBOSOMAL PROTEIN S14"/>
    <property type="match status" value="1"/>
</dbReference>
<evidence type="ECO:0000256" key="3">
    <source>
        <dbReference type="ARBA" id="ARBA00023274"/>
    </source>
</evidence>
<evidence type="ECO:0000256" key="1">
    <source>
        <dbReference type="ARBA" id="ARBA00009083"/>
    </source>
</evidence>
<dbReference type="PROSITE" id="PS00527">
    <property type="entry name" value="RIBOSOMAL_S14"/>
    <property type="match status" value="1"/>
</dbReference>
<dbReference type="RefSeq" id="YP_009688818.1">
    <property type="nucleotide sequence ID" value="NC_044635.1"/>
</dbReference>
<gene>
    <name evidence="4" type="primary">rps14</name>
</gene>
<dbReference type="EMBL" id="MK702077">
    <property type="protein sequence ID" value="QEF30242.1"/>
    <property type="molecule type" value="Genomic_DNA"/>
</dbReference>
<keyword evidence="3" id="KW-0687">Ribonucleoprotein</keyword>
<comment type="similarity">
    <text evidence="1">Belongs to the universal ribosomal protein uS14 family.</text>
</comment>
<evidence type="ECO:0000313" key="4">
    <source>
        <dbReference type="EMBL" id="QEF30242.1"/>
    </source>
</evidence>
<keyword evidence="2 4" id="KW-0689">Ribosomal protein</keyword>
<dbReference type="GeneID" id="41791350"/>
<proteinExistence type="inferred from homology"/>
<protein>
    <submittedName>
        <fullName evidence="4">Ribosomal protein S14</fullName>
    </submittedName>
</protein>
<dbReference type="GO" id="GO:0015935">
    <property type="term" value="C:small ribosomal subunit"/>
    <property type="evidence" value="ECO:0007669"/>
    <property type="project" value="TreeGrafter"/>
</dbReference>
<keyword evidence="4" id="KW-0496">Mitochondrion</keyword>
<dbReference type="GO" id="GO:0005737">
    <property type="term" value="C:cytoplasm"/>
    <property type="evidence" value="ECO:0007669"/>
    <property type="project" value="UniProtKB-ARBA"/>
</dbReference>
<dbReference type="GO" id="GO:0006412">
    <property type="term" value="P:translation"/>
    <property type="evidence" value="ECO:0007669"/>
    <property type="project" value="InterPro"/>
</dbReference>
<dbReference type="AlphaFoldDB" id="A0A5B9IKN8"/>
<geneLocation type="mitochondrion" evidence="4"/>
<dbReference type="Gene3D" id="1.10.287.1480">
    <property type="match status" value="1"/>
</dbReference>
<evidence type="ECO:0000256" key="2">
    <source>
        <dbReference type="ARBA" id="ARBA00022980"/>
    </source>
</evidence>
<dbReference type="InterPro" id="IPR018271">
    <property type="entry name" value="Ribosomal_uS14_CS"/>
</dbReference>
<dbReference type="Pfam" id="PF00253">
    <property type="entry name" value="Ribosomal_S14"/>
    <property type="match status" value="1"/>
</dbReference>
<dbReference type="PANTHER" id="PTHR19836:SF19">
    <property type="entry name" value="SMALL RIBOSOMAL SUBUNIT PROTEIN US14M"/>
    <property type="match status" value="1"/>
</dbReference>
<name>A0A5B9IKN8_9STRA</name>